<dbReference type="Pfam" id="PF09349">
    <property type="entry name" value="OHCU_decarbox"/>
    <property type="match status" value="1"/>
</dbReference>
<feature type="domain" description="Oxo-4-hydroxy-4-carboxy-5-ureidoimidazoline decarboxylase" evidence="2">
    <location>
        <begin position="13"/>
        <end position="160"/>
    </location>
</feature>
<name>A0A9P7SH63_9HYPO</name>
<dbReference type="PANTHER" id="PTHR37987:SF1">
    <property type="entry name" value="OXO-4-HYDROXY-4-CARBOXY-5-UREIDOIMIDAZOLINE DECARBOXYLASE DOMAIN-CONTAINING PROTEIN"/>
    <property type="match status" value="1"/>
</dbReference>
<organism evidence="3 4">
    <name type="scientific">Claviceps pazoutovae</name>
    <dbReference type="NCBI Taxonomy" id="1649127"/>
    <lineage>
        <taxon>Eukaryota</taxon>
        <taxon>Fungi</taxon>
        <taxon>Dikarya</taxon>
        <taxon>Ascomycota</taxon>
        <taxon>Pezizomycotina</taxon>
        <taxon>Sordariomycetes</taxon>
        <taxon>Hypocreomycetidae</taxon>
        <taxon>Hypocreales</taxon>
        <taxon>Clavicipitaceae</taxon>
        <taxon>Claviceps</taxon>
    </lineage>
</organism>
<dbReference type="InterPro" id="IPR036778">
    <property type="entry name" value="OHCU_decarboxylase_sf"/>
</dbReference>
<sequence length="223" mass="24768">MIQRLPPIGVLRSLPEAYQTETLDLLFEPSPAIHATLLPIILKASYSSYTDLIERCRVALFELAASSPMSRPSLTLLSIIGSHPRLGARKIDSALSKAEQANLAGDGEHFARMNREYEEKFPGLRFVIFVDDQSRPEILEVMQLRINRGDFTKEVVESLEVCMQNMPRVVRDDVVVALLTCAGYVRDCHEQGYASVIIDILESAAKPLRSSAPLSPQSKISLS</sequence>
<dbReference type="OrthoDB" id="5398391at2759"/>
<evidence type="ECO:0000313" key="4">
    <source>
        <dbReference type="Proteomes" id="UP000706124"/>
    </source>
</evidence>
<dbReference type="SUPFAM" id="SSF158694">
    <property type="entry name" value="UraD-Like"/>
    <property type="match status" value="1"/>
</dbReference>
<dbReference type="Gene3D" id="1.10.3330.10">
    <property type="entry name" value="Oxo-4-hydroxy-4-carboxy-5-ureidoimidazoline decarboxylase"/>
    <property type="match status" value="1"/>
</dbReference>
<dbReference type="InterPro" id="IPR018020">
    <property type="entry name" value="OHCU_decarboxylase"/>
</dbReference>
<reference evidence="3 4" key="1">
    <citation type="journal article" date="2020" name="bioRxiv">
        <title>Whole genome comparisons of ergot fungi reveals the divergence and evolution of species within the genus Claviceps are the result of varying mechanisms driving genome evolution and host range expansion.</title>
        <authorList>
            <person name="Wyka S.A."/>
            <person name="Mondo S.J."/>
            <person name="Liu M."/>
            <person name="Dettman J."/>
            <person name="Nalam V."/>
            <person name="Broders K.D."/>
        </authorList>
    </citation>
    <scope>NUCLEOTIDE SEQUENCE [LARGE SCALE GENOMIC DNA]</scope>
    <source>
        <strain evidence="3 4">CCC 1485</strain>
    </source>
</reference>
<dbReference type="Proteomes" id="UP000706124">
    <property type="component" value="Unassembled WGS sequence"/>
</dbReference>
<evidence type="ECO:0000259" key="2">
    <source>
        <dbReference type="Pfam" id="PF09349"/>
    </source>
</evidence>
<protein>
    <recommendedName>
        <fullName evidence="2">Oxo-4-hydroxy-4-carboxy-5-ureidoimidazoline decarboxylase domain-containing protein</fullName>
    </recommendedName>
</protein>
<dbReference type="EMBL" id="SRPO01000178">
    <property type="protein sequence ID" value="KAG5937586.1"/>
    <property type="molecule type" value="Genomic_DNA"/>
</dbReference>
<proteinExistence type="predicted"/>
<evidence type="ECO:0000256" key="1">
    <source>
        <dbReference type="ARBA" id="ARBA00022631"/>
    </source>
</evidence>
<accession>A0A9P7SH63</accession>
<comment type="caution">
    <text evidence="3">The sequence shown here is derived from an EMBL/GenBank/DDBJ whole genome shotgun (WGS) entry which is preliminary data.</text>
</comment>
<dbReference type="PANTHER" id="PTHR37987">
    <property type="entry name" value="CHROMOSOME 9, WHOLE GENOME SHOTGUN SEQUENCE"/>
    <property type="match status" value="1"/>
</dbReference>
<dbReference type="GO" id="GO:0006144">
    <property type="term" value="P:purine nucleobase metabolic process"/>
    <property type="evidence" value="ECO:0007669"/>
    <property type="project" value="UniProtKB-KW"/>
</dbReference>
<dbReference type="AlphaFoldDB" id="A0A9P7SH63"/>
<keyword evidence="1" id="KW-0659">Purine metabolism</keyword>
<evidence type="ECO:0000313" key="3">
    <source>
        <dbReference type="EMBL" id="KAG5937586.1"/>
    </source>
</evidence>
<gene>
    <name evidence="3" type="ORF">E4U60_001808</name>
</gene>
<keyword evidence="4" id="KW-1185">Reference proteome</keyword>